<feature type="transmembrane region" description="Helical" evidence="8">
    <location>
        <begin position="264"/>
        <end position="284"/>
    </location>
</feature>
<feature type="transmembrane region" description="Helical" evidence="8">
    <location>
        <begin position="238"/>
        <end position="257"/>
    </location>
</feature>
<evidence type="ECO:0000256" key="6">
    <source>
        <dbReference type="ARBA" id="ARBA00022989"/>
    </source>
</evidence>
<dbReference type="InterPro" id="IPR002549">
    <property type="entry name" value="AI-2E-like"/>
</dbReference>
<dbReference type="Proteomes" id="UP000255367">
    <property type="component" value="Unassembled WGS sequence"/>
</dbReference>
<keyword evidence="3" id="KW-0813">Transport</keyword>
<evidence type="ECO:0000256" key="3">
    <source>
        <dbReference type="ARBA" id="ARBA00022448"/>
    </source>
</evidence>
<feature type="transmembrane region" description="Helical" evidence="8">
    <location>
        <begin position="65"/>
        <end position="91"/>
    </location>
</feature>
<evidence type="ECO:0000256" key="1">
    <source>
        <dbReference type="ARBA" id="ARBA00004651"/>
    </source>
</evidence>
<comment type="subcellular location">
    <subcellularLocation>
        <location evidence="1">Cell membrane</location>
        <topology evidence="1">Multi-pass membrane protein</topology>
    </subcellularLocation>
</comment>
<evidence type="ECO:0000256" key="4">
    <source>
        <dbReference type="ARBA" id="ARBA00022475"/>
    </source>
</evidence>
<keyword evidence="5 8" id="KW-0812">Transmembrane</keyword>
<protein>
    <submittedName>
        <fullName evidence="9">Transport of quorum-sensing signal protein</fullName>
    </submittedName>
</protein>
<evidence type="ECO:0000256" key="5">
    <source>
        <dbReference type="ARBA" id="ARBA00022692"/>
    </source>
</evidence>
<feature type="transmembrane region" description="Helical" evidence="8">
    <location>
        <begin position="150"/>
        <end position="174"/>
    </location>
</feature>
<evidence type="ECO:0000256" key="7">
    <source>
        <dbReference type="ARBA" id="ARBA00023136"/>
    </source>
</evidence>
<dbReference type="PANTHER" id="PTHR21716:SF53">
    <property type="entry name" value="PERMEASE PERM-RELATED"/>
    <property type="match status" value="1"/>
</dbReference>
<evidence type="ECO:0000313" key="9">
    <source>
        <dbReference type="EMBL" id="SUP45050.1"/>
    </source>
</evidence>
<comment type="similarity">
    <text evidence="2">Belongs to the autoinducer-2 exporter (AI-2E) (TC 2.A.86) family.</text>
</comment>
<dbReference type="GO" id="GO:0055085">
    <property type="term" value="P:transmembrane transport"/>
    <property type="evidence" value="ECO:0007669"/>
    <property type="project" value="TreeGrafter"/>
</dbReference>
<evidence type="ECO:0000256" key="8">
    <source>
        <dbReference type="SAM" id="Phobius"/>
    </source>
</evidence>
<name>A0A380NNC5_9FIRM</name>
<feature type="transmembrane region" description="Helical" evidence="8">
    <location>
        <begin position="12"/>
        <end position="45"/>
    </location>
</feature>
<dbReference type="Pfam" id="PF01594">
    <property type="entry name" value="AI-2E_transport"/>
    <property type="match status" value="1"/>
</dbReference>
<keyword evidence="4" id="KW-1003">Cell membrane</keyword>
<dbReference type="OrthoDB" id="9793390at2"/>
<keyword evidence="10" id="KW-1185">Reference proteome</keyword>
<proteinExistence type="inferred from homology"/>
<feature type="transmembrane region" description="Helical" evidence="8">
    <location>
        <begin position="103"/>
        <end position="123"/>
    </location>
</feature>
<evidence type="ECO:0000313" key="10">
    <source>
        <dbReference type="Proteomes" id="UP000255367"/>
    </source>
</evidence>
<dbReference type="AlphaFoldDB" id="A0A380NNC5"/>
<gene>
    <name evidence="9" type="primary">tqsA</name>
    <name evidence="9" type="ORF">NCTC12020_01969</name>
</gene>
<reference evidence="9 10" key="1">
    <citation type="submission" date="2018-06" db="EMBL/GenBank/DDBJ databases">
        <authorList>
            <consortium name="Pathogen Informatics"/>
            <person name="Doyle S."/>
        </authorList>
    </citation>
    <scope>NUCLEOTIDE SEQUENCE [LARGE SCALE GENOMIC DNA]</scope>
    <source>
        <strain evidence="9 10">NCTC12020</strain>
    </source>
</reference>
<dbReference type="EMBL" id="UHIO01000001">
    <property type="protein sequence ID" value="SUP45050.1"/>
    <property type="molecule type" value="Genomic_DNA"/>
</dbReference>
<accession>A0A380NNC5</accession>
<keyword evidence="6 8" id="KW-1133">Transmembrane helix</keyword>
<dbReference type="PANTHER" id="PTHR21716">
    <property type="entry name" value="TRANSMEMBRANE PROTEIN"/>
    <property type="match status" value="1"/>
</dbReference>
<keyword evidence="7 8" id="KW-0472">Membrane</keyword>
<organism evidence="9 10">
    <name type="scientific">Veillonella criceti</name>
    <dbReference type="NCBI Taxonomy" id="103891"/>
    <lineage>
        <taxon>Bacteria</taxon>
        <taxon>Bacillati</taxon>
        <taxon>Bacillota</taxon>
        <taxon>Negativicutes</taxon>
        <taxon>Veillonellales</taxon>
        <taxon>Veillonellaceae</taxon>
        <taxon>Veillonella</taxon>
    </lineage>
</organism>
<evidence type="ECO:0000256" key="2">
    <source>
        <dbReference type="ARBA" id="ARBA00009773"/>
    </source>
</evidence>
<sequence length="354" mass="39736">MLKKSTQYWLRVVLIVLAVIFLWAIIPVLWPLIVSFIFTLILLPIVNGIQDYMRHRVGATWFPRWLAILPAFLLVVLVTALVIQFIVLPFIVEFTRLLNNLPYLISQLIVLWQTLTSGQWVALPPQIDAIVMNTLARISAYGVELAQRGIFAIFSIATTMLELLLVPIMTFYLLKDGRRLKTKALSIFAPPHNRYLLDVVNQIHRTMGGYLRGQLVLATNMFCVTLIVAYIYDLPYPLVLALLAAIAEWIPIIGPIVSAVPAIVLASLVGPALVVKVVITYALIQLIDGQIVMPKIMGHVIKLHPLVILTVIFVGGYFYGIIGMMTAVPLTAMLQIVLTKLWYFNSFYKKDGTV</sequence>
<feature type="transmembrane region" description="Helical" evidence="8">
    <location>
        <begin position="215"/>
        <end position="232"/>
    </location>
</feature>
<dbReference type="RefSeq" id="WP_115311025.1">
    <property type="nucleotide sequence ID" value="NZ_UHIO01000001.1"/>
</dbReference>
<dbReference type="GO" id="GO:0005886">
    <property type="term" value="C:plasma membrane"/>
    <property type="evidence" value="ECO:0007669"/>
    <property type="project" value="UniProtKB-SubCell"/>
</dbReference>
<feature type="transmembrane region" description="Helical" evidence="8">
    <location>
        <begin position="296"/>
        <end position="319"/>
    </location>
</feature>